<dbReference type="InterPro" id="IPR045079">
    <property type="entry name" value="Oxoprolinase-like"/>
</dbReference>
<evidence type="ECO:0000313" key="5">
    <source>
        <dbReference type="Proteomes" id="UP000645676"/>
    </source>
</evidence>
<dbReference type="InterPro" id="IPR049517">
    <property type="entry name" value="ACX-like_C"/>
</dbReference>
<dbReference type="InterPro" id="IPR008040">
    <property type="entry name" value="Hydant_A_N"/>
</dbReference>
<protein>
    <submittedName>
        <fullName evidence="4">Hydantoinase/oxoprolinase family protein</fullName>
    </submittedName>
</protein>
<feature type="domain" description="Hydantoinase A/oxoprolinase" evidence="1">
    <location>
        <begin position="202"/>
        <end position="499"/>
    </location>
</feature>
<dbReference type="Pfam" id="PF01968">
    <property type="entry name" value="Hydantoinase_A"/>
    <property type="match status" value="1"/>
</dbReference>
<dbReference type="GO" id="GO:0017168">
    <property type="term" value="F:5-oxoprolinase (ATP-hydrolyzing) activity"/>
    <property type="evidence" value="ECO:0007669"/>
    <property type="project" value="TreeGrafter"/>
</dbReference>
<feature type="domain" description="Acetophenone carboxylase-like C-terminal" evidence="3">
    <location>
        <begin position="514"/>
        <end position="674"/>
    </location>
</feature>
<reference evidence="4" key="1">
    <citation type="journal article" date="2020" name="bioRxiv">
        <title>A rank-normalized archaeal taxonomy based on genome phylogeny resolves widespread incomplete and uneven classifications.</title>
        <authorList>
            <person name="Rinke C."/>
            <person name="Chuvochina M."/>
            <person name="Mussig A.J."/>
            <person name="Chaumeil P.-A."/>
            <person name="Waite D.W."/>
            <person name="Whitman W.B."/>
            <person name="Parks D.H."/>
            <person name="Hugenholtz P."/>
        </authorList>
    </citation>
    <scope>NUCLEOTIDE SEQUENCE</scope>
    <source>
        <strain evidence="4">UBA8849</strain>
    </source>
</reference>
<evidence type="ECO:0000259" key="2">
    <source>
        <dbReference type="Pfam" id="PF05378"/>
    </source>
</evidence>
<dbReference type="GO" id="GO:0005829">
    <property type="term" value="C:cytosol"/>
    <property type="evidence" value="ECO:0007669"/>
    <property type="project" value="TreeGrafter"/>
</dbReference>
<proteinExistence type="predicted"/>
<comment type="caution">
    <text evidence="4">The sequence shown here is derived from an EMBL/GenBank/DDBJ whole genome shotgun (WGS) entry which is preliminary data.</text>
</comment>
<dbReference type="Pfam" id="PF19278">
    <property type="entry name" value="Hydant_A_C"/>
    <property type="match status" value="1"/>
</dbReference>
<name>A0A832SKQ2_9EURY</name>
<sequence>MGYRVGIDIGGTFTDLVYFDEYSKEFHVVKVPTTPKSPDVGAINAIETAKIEFDKINILIHATTLGTNMFLGQEHLNPPKIALITTKGFKDVIEIGRQRRPKLYDLFFEKPKPLIKRRDRYEVEERIDANGNIITPLNEEELQKIAEIIKKKDYEVVVISFLHSYKNPIHEKKAREIIKNLCSNVDVITSYEINPEYKEYERTSTTVINAYLKPLVSNYLKNFIDSLKNKGFNGKFYVMQSSGGISNIKYATERPAAFIESGPAAGAIAVAYFSKILNDNKVIGFDMGGTTAKASTIINNSPLVTNEYEVGGEVHAGRLIKGSGYPVRFPFIDLAEVSAGGGTIAWVDEGNALRVGPISAGADPGPVCYGKGNDKPTITDANLILGRLGEKLSGGLLKLRKDLAEKAISKLAEKIGESVEEIAYGIIRLANTTMAKALRIVTVERGYDPRDFVMYVFGGAGPLHGVELAEEMEISSILIPPSCGVFSALGLLLADCRVDKAKSILKDIDEVDEEEIENIFIELIEEGLKEVEGFEEIKIVKQIDVRYKGQSYELTIPWTGDLKELADNFHKKHETVYKFSSLEEDIELVNARVTIIGLLTKPEIKCYEVKEYKPKPESYRKVYFSSGWEETAIYNRDKLKPGAIFEGPAVVEEYDSTIVIPPDYTAFVDKYGCLRIER</sequence>
<dbReference type="PANTHER" id="PTHR11365:SF23">
    <property type="entry name" value="HYPOTHETICAL 5-OXOPROLINASE (EUROFUNG)-RELATED"/>
    <property type="match status" value="1"/>
</dbReference>
<dbReference type="PANTHER" id="PTHR11365">
    <property type="entry name" value="5-OXOPROLINASE RELATED"/>
    <property type="match status" value="1"/>
</dbReference>
<evidence type="ECO:0000313" key="4">
    <source>
        <dbReference type="EMBL" id="HII59787.1"/>
    </source>
</evidence>
<feature type="domain" description="Hydantoinase/oxoprolinase N-terminal" evidence="2">
    <location>
        <begin position="4"/>
        <end position="181"/>
    </location>
</feature>
<dbReference type="EMBL" id="DUJR01000023">
    <property type="protein sequence ID" value="HII59787.1"/>
    <property type="molecule type" value="Genomic_DNA"/>
</dbReference>
<dbReference type="Proteomes" id="UP000645676">
    <property type="component" value="Unassembled WGS sequence"/>
</dbReference>
<organism evidence="4 5">
    <name type="scientific">Methanocaldococcus jannaschii</name>
    <dbReference type="NCBI Taxonomy" id="2190"/>
    <lineage>
        <taxon>Archaea</taxon>
        <taxon>Methanobacteriati</taxon>
        <taxon>Methanobacteriota</taxon>
        <taxon>Methanomada group</taxon>
        <taxon>Methanococci</taxon>
        <taxon>Methanococcales</taxon>
        <taxon>Methanocaldococcaceae</taxon>
        <taxon>Methanocaldococcus</taxon>
    </lineage>
</organism>
<accession>A0A832SKQ2</accession>
<dbReference type="AlphaFoldDB" id="A0A832SKQ2"/>
<gene>
    <name evidence="4" type="ORF">HA335_04290</name>
</gene>
<dbReference type="Pfam" id="PF05378">
    <property type="entry name" value="Hydant_A_N"/>
    <property type="match status" value="1"/>
</dbReference>
<evidence type="ECO:0000259" key="3">
    <source>
        <dbReference type="Pfam" id="PF19278"/>
    </source>
</evidence>
<evidence type="ECO:0000259" key="1">
    <source>
        <dbReference type="Pfam" id="PF01968"/>
    </source>
</evidence>
<dbReference type="SUPFAM" id="SSF53067">
    <property type="entry name" value="Actin-like ATPase domain"/>
    <property type="match status" value="1"/>
</dbReference>
<dbReference type="InterPro" id="IPR002821">
    <property type="entry name" value="Hydantoinase_A"/>
</dbReference>
<dbReference type="InterPro" id="IPR043129">
    <property type="entry name" value="ATPase_NBD"/>
</dbReference>
<dbReference type="GO" id="GO:0006749">
    <property type="term" value="P:glutathione metabolic process"/>
    <property type="evidence" value="ECO:0007669"/>
    <property type="project" value="TreeGrafter"/>
</dbReference>